<dbReference type="InterPro" id="IPR024624">
    <property type="entry name" value="Pyridox_Oxase_Alr4036_FMN-bd"/>
</dbReference>
<evidence type="ECO:0000256" key="4">
    <source>
        <dbReference type="ARBA" id="ARBA00023002"/>
    </source>
</evidence>
<dbReference type="Pfam" id="PF12766">
    <property type="entry name" value="Pyridox_oxase_2"/>
    <property type="match status" value="1"/>
</dbReference>
<accession>A0A7G5XLM1</accession>
<name>A0A7G5XLM1_9BACT</name>
<evidence type="ECO:0000256" key="1">
    <source>
        <dbReference type="ARBA" id="ARBA00001917"/>
    </source>
</evidence>
<reference evidence="7" key="1">
    <citation type="submission" date="2020-08" db="EMBL/GenBank/DDBJ databases">
        <title>Lacibacter sp. S13-6-6 genome sequencing.</title>
        <authorList>
            <person name="Jin L."/>
        </authorList>
    </citation>
    <scope>NUCLEOTIDE SEQUENCE [LARGE SCALE GENOMIC DNA]</scope>
    <source>
        <strain evidence="7">S13-6-6</strain>
    </source>
</reference>
<dbReference type="KEGG" id="lacs:H4075_09435"/>
<keyword evidence="2" id="KW-0285">Flavoprotein</keyword>
<dbReference type="PANTHER" id="PTHR10851">
    <property type="entry name" value="PYRIDOXINE-5-PHOSPHATE OXIDASE"/>
    <property type="match status" value="1"/>
</dbReference>
<proteinExistence type="predicted"/>
<protein>
    <submittedName>
        <fullName evidence="6">Pyridoxamine 5'-phosphate oxidase family protein</fullName>
    </submittedName>
</protein>
<dbReference type="GO" id="GO:0004733">
    <property type="term" value="F:pyridoxamine phosphate oxidase activity"/>
    <property type="evidence" value="ECO:0007669"/>
    <property type="project" value="InterPro"/>
</dbReference>
<gene>
    <name evidence="6" type="ORF">H4075_09435</name>
</gene>
<dbReference type="GO" id="GO:0010181">
    <property type="term" value="F:FMN binding"/>
    <property type="evidence" value="ECO:0007669"/>
    <property type="project" value="InterPro"/>
</dbReference>
<dbReference type="GO" id="GO:0008615">
    <property type="term" value="P:pyridoxine biosynthetic process"/>
    <property type="evidence" value="ECO:0007669"/>
    <property type="project" value="InterPro"/>
</dbReference>
<dbReference type="RefSeq" id="WP_182806219.1">
    <property type="nucleotide sequence ID" value="NZ_CP060007.1"/>
</dbReference>
<evidence type="ECO:0000313" key="6">
    <source>
        <dbReference type="EMBL" id="QNA46374.1"/>
    </source>
</evidence>
<keyword evidence="3" id="KW-0288">FMN</keyword>
<feature type="domain" description="Pyridoxamine 5'-phosphate oxidase Alr4036 family FMN-binding" evidence="5">
    <location>
        <begin position="18"/>
        <end position="104"/>
    </location>
</feature>
<sequence>MGDHFLQYDLQAIEVSLWELLLESVKSFKAPFHTGSVATVYEQRPEVRTVVLRHADAEQKKLFFHTDTRSPKVRQLQINQQLSWLFYDKDIRMQLRLAAVAVIHTNDEVANEAWEQARLASRLTYTTSSASGTILTAPELINLSQTDVEPELITTARNNFCVVETTVQEMDWVLLHHTGNRRALFNYNTQQFQWIQV</sequence>
<dbReference type="InterPro" id="IPR000659">
    <property type="entry name" value="Pyridox_Oxase"/>
</dbReference>
<dbReference type="EMBL" id="CP060007">
    <property type="protein sequence ID" value="QNA46374.1"/>
    <property type="molecule type" value="Genomic_DNA"/>
</dbReference>
<dbReference type="InterPro" id="IPR012349">
    <property type="entry name" value="Split_barrel_FMN-bd"/>
</dbReference>
<dbReference type="PANTHER" id="PTHR10851:SF3">
    <property type="entry name" value="PYRIDOXINE_PYRIDOXAMINE 5'-PHOSPHATE OXIDASE 2"/>
    <property type="match status" value="1"/>
</dbReference>
<dbReference type="AlphaFoldDB" id="A0A7G5XLM1"/>
<dbReference type="Gene3D" id="2.30.110.10">
    <property type="entry name" value="Electron Transport, Fmn-binding Protein, Chain A"/>
    <property type="match status" value="1"/>
</dbReference>
<keyword evidence="7" id="KW-1185">Reference proteome</keyword>
<organism evidence="6 7">
    <name type="scientific">Lacibacter sediminis</name>
    <dbReference type="NCBI Taxonomy" id="2760713"/>
    <lineage>
        <taxon>Bacteria</taxon>
        <taxon>Pseudomonadati</taxon>
        <taxon>Bacteroidota</taxon>
        <taxon>Chitinophagia</taxon>
        <taxon>Chitinophagales</taxon>
        <taxon>Chitinophagaceae</taxon>
        <taxon>Lacibacter</taxon>
    </lineage>
</organism>
<evidence type="ECO:0000256" key="3">
    <source>
        <dbReference type="ARBA" id="ARBA00022643"/>
    </source>
</evidence>
<comment type="cofactor">
    <cofactor evidence="1">
        <name>FMN</name>
        <dbReference type="ChEBI" id="CHEBI:58210"/>
    </cofactor>
</comment>
<dbReference type="SUPFAM" id="SSF50475">
    <property type="entry name" value="FMN-binding split barrel"/>
    <property type="match status" value="1"/>
</dbReference>
<evidence type="ECO:0000256" key="2">
    <source>
        <dbReference type="ARBA" id="ARBA00022630"/>
    </source>
</evidence>
<evidence type="ECO:0000313" key="7">
    <source>
        <dbReference type="Proteomes" id="UP000515344"/>
    </source>
</evidence>
<dbReference type="Proteomes" id="UP000515344">
    <property type="component" value="Chromosome"/>
</dbReference>
<evidence type="ECO:0000259" key="5">
    <source>
        <dbReference type="Pfam" id="PF12766"/>
    </source>
</evidence>
<keyword evidence="4" id="KW-0560">Oxidoreductase</keyword>